<evidence type="ECO:0000313" key="7">
    <source>
        <dbReference type="EMBL" id="KAK9267473.1"/>
    </source>
</evidence>
<protein>
    <recommendedName>
        <fullName evidence="9">Protein EXORDIUM-like 7</fullName>
    </recommendedName>
</protein>
<keyword evidence="2" id="KW-0052">Apoplast</keyword>
<evidence type="ECO:0000256" key="3">
    <source>
        <dbReference type="ARBA" id="ARBA00022525"/>
    </source>
</evidence>
<proteinExistence type="inferred from homology"/>
<dbReference type="InterPro" id="IPR006766">
    <property type="entry name" value="EXORDIUM-like"/>
</dbReference>
<comment type="similarity">
    <text evidence="5">Belongs to the EXORDIUM family.</text>
</comment>
<gene>
    <name evidence="7" type="ORF">L1049_009899</name>
</gene>
<organism evidence="7 8">
    <name type="scientific">Liquidambar formosana</name>
    <name type="common">Formosan gum</name>
    <dbReference type="NCBI Taxonomy" id="63359"/>
    <lineage>
        <taxon>Eukaryota</taxon>
        <taxon>Viridiplantae</taxon>
        <taxon>Streptophyta</taxon>
        <taxon>Embryophyta</taxon>
        <taxon>Tracheophyta</taxon>
        <taxon>Spermatophyta</taxon>
        <taxon>Magnoliopsida</taxon>
        <taxon>eudicotyledons</taxon>
        <taxon>Gunneridae</taxon>
        <taxon>Pentapetalae</taxon>
        <taxon>Saxifragales</taxon>
        <taxon>Altingiaceae</taxon>
        <taxon>Liquidambar</taxon>
    </lineage>
</organism>
<evidence type="ECO:0000256" key="6">
    <source>
        <dbReference type="SAM" id="SignalP"/>
    </source>
</evidence>
<keyword evidence="4 6" id="KW-0732">Signal</keyword>
<accession>A0AAP0N7H4</accession>
<evidence type="ECO:0000256" key="1">
    <source>
        <dbReference type="ARBA" id="ARBA00004271"/>
    </source>
</evidence>
<comment type="caution">
    <text evidence="7">The sequence shown here is derived from an EMBL/GenBank/DDBJ whole genome shotgun (WGS) entry which is preliminary data.</text>
</comment>
<feature type="signal peptide" evidence="6">
    <location>
        <begin position="1"/>
        <end position="20"/>
    </location>
</feature>
<evidence type="ECO:0008006" key="9">
    <source>
        <dbReference type="Google" id="ProtNLM"/>
    </source>
</evidence>
<dbReference type="Proteomes" id="UP001415857">
    <property type="component" value="Unassembled WGS sequence"/>
</dbReference>
<evidence type="ECO:0000256" key="5">
    <source>
        <dbReference type="ARBA" id="ARBA00023591"/>
    </source>
</evidence>
<name>A0AAP0N7H4_LIQFO</name>
<evidence type="ECO:0000256" key="4">
    <source>
        <dbReference type="ARBA" id="ARBA00022729"/>
    </source>
</evidence>
<dbReference type="PANTHER" id="PTHR31279:SF18">
    <property type="entry name" value="PROTEIN EXORDIUM-LIKE 7"/>
    <property type="match status" value="1"/>
</dbReference>
<sequence length="335" mass="36987">MLKLHSHFLLLSLLLFTSLALPWSPNQQFKHAKNYEGSSDLVDVQYHMGPVLASPINLYIIWYGHWNPTHQSTIRDFLYSISYPSSFPSVADWWRTVRLYTDQTGSNITGNIVLSEEFYDSAYSHGRYLSRLAIQSVIKTAVTSYQRALPLNPRNGLYLVLTSSDVQVQDFCRAVCGFHYFTFPTIVGVTVPYAWVGYSGTQCPGMCAYPFAWPNYSGRPPPGTSGGASNIMGTPNGDVGADGMISVIAHELAEVTSNPLVNAWYAGDDPTAPTEIADLCVGVYGSGAGGGYVGKVYTDSWGKGYNVNGVRGRRFLVQWVWNPLKRRCFGPNAMD</sequence>
<comment type="subcellular location">
    <subcellularLocation>
        <location evidence="1">Secreted</location>
        <location evidence="1">Extracellular space</location>
        <location evidence="1">Apoplast</location>
    </subcellularLocation>
</comment>
<feature type="chain" id="PRO_5042908584" description="Protein EXORDIUM-like 7" evidence="6">
    <location>
        <begin position="21"/>
        <end position="335"/>
    </location>
</feature>
<dbReference type="PANTHER" id="PTHR31279">
    <property type="entry name" value="PROTEIN EXORDIUM-LIKE 5"/>
    <property type="match status" value="1"/>
</dbReference>
<dbReference type="AlphaFoldDB" id="A0AAP0N7H4"/>
<dbReference type="GO" id="GO:0048046">
    <property type="term" value="C:apoplast"/>
    <property type="evidence" value="ECO:0007669"/>
    <property type="project" value="UniProtKB-SubCell"/>
</dbReference>
<keyword evidence="8" id="KW-1185">Reference proteome</keyword>
<reference evidence="7 8" key="1">
    <citation type="journal article" date="2024" name="Plant J.">
        <title>Genome sequences and population genomics reveal climatic adaptation and genomic divergence between two closely related sweetgum species.</title>
        <authorList>
            <person name="Xu W.Q."/>
            <person name="Ren C.Q."/>
            <person name="Zhang X.Y."/>
            <person name="Comes H.P."/>
            <person name="Liu X.H."/>
            <person name="Li Y.G."/>
            <person name="Kettle C.J."/>
            <person name="Jalonen R."/>
            <person name="Gaisberger H."/>
            <person name="Ma Y.Z."/>
            <person name="Qiu Y.X."/>
        </authorList>
    </citation>
    <scope>NUCLEOTIDE SEQUENCE [LARGE SCALE GENOMIC DNA]</scope>
    <source>
        <strain evidence="7">Hangzhou</strain>
    </source>
</reference>
<evidence type="ECO:0000313" key="8">
    <source>
        <dbReference type="Proteomes" id="UP001415857"/>
    </source>
</evidence>
<keyword evidence="3" id="KW-0964">Secreted</keyword>
<dbReference type="EMBL" id="JBBPBK010000016">
    <property type="protein sequence ID" value="KAK9267473.1"/>
    <property type="molecule type" value="Genomic_DNA"/>
</dbReference>
<dbReference type="Pfam" id="PF04674">
    <property type="entry name" value="Phi_1"/>
    <property type="match status" value="1"/>
</dbReference>
<evidence type="ECO:0000256" key="2">
    <source>
        <dbReference type="ARBA" id="ARBA00022523"/>
    </source>
</evidence>